<sequence length="92" mass="9895">MVQQLIVAVIVVVAAAFAARKYLPAALKRRIVYLLNGRGTRQSRLARWFDTDASCGSGSGSGSDCSSCHACDTSEPEPPAGKHRVIKLHVDR</sequence>
<evidence type="ECO:0000313" key="3">
    <source>
        <dbReference type="Proteomes" id="UP001206126"/>
    </source>
</evidence>
<dbReference type="InterPro" id="IPR046494">
    <property type="entry name" value="DUF6587"/>
</dbReference>
<dbReference type="EMBL" id="JANUHB010000007">
    <property type="protein sequence ID" value="MCS0810603.1"/>
    <property type="molecule type" value="Genomic_DNA"/>
</dbReference>
<feature type="region of interest" description="Disordered" evidence="1">
    <location>
        <begin position="68"/>
        <end position="92"/>
    </location>
</feature>
<keyword evidence="3" id="KW-1185">Reference proteome</keyword>
<gene>
    <name evidence="2" type="ORF">NX774_21995</name>
</gene>
<dbReference type="Proteomes" id="UP001206126">
    <property type="component" value="Unassembled WGS sequence"/>
</dbReference>
<name>A0ABT2DJI7_9BURK</name>
<organism evidence="2 3">
    <name type="scientific">Massilia agilis</name>
    <dbReference type="NCBI Taxonomy" id="1811226"/>
    <lineage>
        <taxon>Bacteria</taxon>
        <taxon>Pseudomonadati</taxon>
        <taxon>Pseudomonadota</taxon>
        <taxon>Betaproteobacteria</taxon>
        <taxon>Burkholderiales</taxon>
        <taxon>Oxalobacteraceae</taxon>
        <taxon>Telluria group</taxon>
        <taxon>Massilia</taxon>
    </lineage>
</organism>
<proteinExistence type="predicted"/>
<feature type="compositionally biased region" description="Basic residues" evidence="1">
    <location>
        <begin position="81"/>
        <end position="92"/>
    </location>
</feature>
<dbReference type="Pfam" id="PF20228">
    <property type="entry name" value="DUF6587"/>
    <property type="match status" value="1"/>
</dbReference>
<accession>A0ABT2DJI7</accession>
<comment type="caution">
    <text evidence="2">The sequence shown here is derived from an EMBL/GenBank/DDBJ whole genome shotgun (WGS) entry which is preliminary data.</text>
</comment>
<evidence type="ECO:0000313" key="2">
    <source>
        <dbReference type="EMBL" id="MCS0810603.1"/>
    </source>
</evidence>
<dbReference type="RefSeq" id="WP_258824431.1">
    <property type="nucleotide sequence ID" value="NZ_JANUHB010000007.1"/>
</dbReference>
<evidence type="ECO:0000256" key="1">
    <source>
        <dbReference type="SAM" id="MobiDB-lite"/>
    </source>
</evidence>
<protein>
    <submittedName>
        <fullName evidence="2">Uncharacterized protein</fullName>
    </submittedName>
</protein>
<reference evidence="2 3" key="1">
    <citation type="submission" date="2022-08" db="EMBL/GenBank/DDBJ databases">
        <title>Reclassification of Massilia species as members of the genera Telluria, Duganella, Pseudoduganella, Mokoshia gen. nov. and Zemynaea gen. nov. using orthogonal and non-orthogonal genome-based approaches.</title>
        <authorList>
            <person name="Bowman J.P."/>
        </authorList>
    </citation>
    <scope>NUCLEOTIDE SEQUENCE [LARGE SCALE GENOMIC DNA]</scope>
    <source>
        <strain evidence="2 3">JCM 31605</strain>
    </source>
</reference>